<dbReference type="InterPro" id="IPR009875">
    <property type="entry name" value="PilZ_domain"/>
</dbReference>
<dbReference type="GO" id="GO:0035438">
    <property type="term" value="F:cyclic-di-GMP binding"/>
    <property type="evidence" value="ECO:0007669"/>
    <property type="project" value="InterPro"/>
</dbReference>
<protein>
    <submittedName>
        <fullName evidence="2">Type IV pilus assembly PilZ</fullName>
    </submittedName>
</protein>
<dbReference type="OrthoDB" id="336193at2"/>
<dbReference type="HOGENOM" id="CLU_651969_0_0_12"/>
<dbReference type="Proteomes" id="UP000000503">
    <property type="component" value="Chromosome"/>
</dbReference>
<dbReference type="Pfam" id="PF07238">
    <property type="entry name" value="PilZ"/>
    <property type="match status" value="1"/>
</dbReference>
<dbReference type="STRING" id="744872.Spica_1091"/>
<name>F8EZ07_GRAC1</name>
<evidence type="ECO:0000259" key="1">
    <source>
        <dbReference type="Pfam" id="PF07238"/>
    </source>
</evidence>
<evidence type="ECO:0000313" key="2">
    <source>
        <dbReference type="EMBL" id="AEJ19238.1"/>
    </source>
</evidence>
<keyword evidence="3" id="KW-1185">Reference proteome</keyword>
<proteinExistence type="predicted"/>
<reference evidence="3" key="1">
    <citation type="journal article" date="2013" name="Stand. Genomic Sci.">
        <title>Genome sequence of the thermophilic fresh-water bacterium Spirochaeta caldaria type strain (H1(T)), reclassification of Spirochaeta caldaria, Spirochaeta stenostrepta, and Spirochaeta zuelzerae in the genus Treponema as Treponema caldaria comb. nov., Treponema stenostrepta comb. nov., and Treponema zuelzerae comb. nov., and emendation of the genus Treponema.</title>
        <authorList>
            <person name="Abt B."/>
            <person name="Goker M."/>
            <person name="Scheuner C."/>
            <person name="Han C."/>
            <person name="Lu M."/>
            <person name="Misra M."/>
            <person name="Lapidus A."/>
            <person name="Nolan M."/>
            <person name="Lucas S."/>
            <person name="Hammon N."/>
            <person name="Deshpande S."/>
            <person name="Cheng J.F."/>
            <person name="Tapia R."/>
            <person name="Goodwin L.A."/>
            <person name="Pitluck S."/>
            <person name="Liolios K."/>
            <person name="Pagani I."/>
            <person name="Ivanova N."/>
            <person name="Mavromatis K."/>
            <person name="Mikhailova N."/>
            <person name="Huntemann M."/>
            <person name="Pati A."/>
            <person name="Chen A."/>
            <person name="Palaniappan K."/>
            <person name="Land M."/>
            <person name="Hauser L."/>
            <person name="Jeffries C.D."/>
            <person name="Rohde M."/>
            <person name="Spring S."/>
            <person name="Gronow S."/>
            <person name="Detter J.C."/>
            <person name="Bristow J."/>
            <person name="Eisen J.A."/>
            <person name="Markowitz V."/>
            <person name="Hugenholtz P."/>
            <person name="Kyrpides N.C."/>
            <person name="Woyke T."/>
            <person name="Klenk H.P."/>
        </authorList>
    </citation>
    <scope>NUCLEOTIDE SEQUENCE</scope>
    <source>
        <strain evidence="3">ATCC 51460 / DSM 7334 / H1</strain>
    </source>
</reference>
<dbReference type="AlphaFoldDB" id="F8EZ07"/>
<sequence length="410" mass="47544">MSTPIKRIEKDFLLKVLFDEQLPVMVFYNKTEYTVVVDKPPKQELLLKSNKPINGLRLGQKLSMVFDYRGQIITFTAKVILIKETTISVEAPEYLYKNLDRSYSRVPTPSDLIVQLTFHGDRYNLNFPKIQEYEQDDIHSLNEQFDPKDIKQLINQLSFWSQENSSGYKLMMFKDNKPTNMEEKIIAETGKALFIPSTQTDLPQIDPYPKKKIITEDIFKRFLESSGVDKLYVEDALARFIKTKRDAGIYSDAWVPILFQEYVIGYIHLWIEEANKPPFDFSILDTLYQFTKVLSFSLKVHGYFDKGKVKKESFQGRVVDISASGMLFAYPHSSLSSSFLVDSELDVELITPKRSIKTSAKIVRRYNDTSMGYFGCRFVSIEPEDLRFLFEFIYGRPFTDQDASFIAGKV</sequence>
<organism evidence="2 3">
    <name type="scientific">Gracilinema caldarium (strain ATCC 51460 / DSM 7334 / H1)</name>
    <name type="common">Treponema caldarium</name>
    <dbReference type="NCBI Taxonomy" id="744872"/>
    <lineage>
        <taxon>Bacteria</taxon>
        <taxon>Pseudomonadati</taxon>
        <taxon>Spirochaetota</taxon>
        <taxon>Spirochaetia</taxon>
        <taxon>Spirochaetales</taxon>
        <taxon>Breznakiellaceae</taxon>
        <taxon>Gracilinema</taxon>
    </lineage>
</organism>
<accession>F8EZ07</accession>
<gene>
    <name evidence="2" type="ordered locus">Spica_1091</name>
</gene>
<dbReference type="eggNOG" id="ENOG5033XV6">
    <property type="taxonomic scope" value="Bacteria"/>
</dbReference>
<dbReference type="RefSeq" id="WP_013968549.1">
    <property type="nucleotide sequence ID" value="NC_015732.1"/>
</dbReference>
<dbReference type="KEGG" id="scd:Spica_1091"/>
<evidence type="ECO:0000313" key="3">
    <source>
        <dbReference type="Proteomes" id="UP000000503"/>
    </source>
</evidence>
<dbReference type="EMBL" id="CP002868">
    <property type="protein sequence ID" value="AEJ19238.1"/>
    <property type="molecule type" value="Genomic_DNA"/>
</dbReference>
<dbReference type="SUPFAM" id="SSF141371">
    <property type="entry name" value="PilZ domain-like"/>
    <property type="match status" value="1"/>
</dbReference>
<feature type="domain" description="PilZ" evidence="1">
    <location>
        <begin position="309"/>
        <end position="394"/>
    </location>
</feature>
<dbReference type="Gene3D" id="2.40.10.220">
    <property type="entry name" value="predicted glycosyltransferase like domains"/>
    <property type="match status" value="1"/>
</dbReference>